<evidence type="ECO:0000313" key="3">
    <source>
        <dbReference type="EnsemblFungi" id="FOXG_07547P0"/>
    </source>
</evidence>
<sequence length="259" mass="29771">MSGFEILGAIASSIALAQAVKGTVKAIDFLRQASEMKKECNRLMNEARQQTDPMMPAQRLLGSAEYPLVTLATQELEEILEELNEIVKKYSRSRMAHDRKRYTDKMKWLSDASKIEELRERAQAMKSNLHTAITFRVSSMVDRGNVRQEVLTISLKRYPDYFKTPNPCQKIQAQVYNHGRKAQRFTTSPTHQQRKGTELLIAGQLPRQMYPLMKFPLSVRRVFWRCLALVIDSIEEQEFGQHRNPSQAMEKHTAKSGAI</sequence>
<dbReference type="AlphaFoldDB" id="A0A0D2XU95"/>
<reference evidence="3" key="2">
    <citation type="submission" date="2025-08" db="UniProtKB">
        <authorList>
            <consortium name="EnsemblFungi"/>
        </authorList>
    </citation>
    <scope>IDENTIFICATION</scope>
    <source>
        <strain evidence="3">4287 / CBS 123668 / FGSC 9935 / NRRL 34936</strain>
    </source>
</reference>
<dbReference type="Proteomes" id="UP000002489">
    <property type="component" value="Unassembled WGS sequence"/>
</dbReference>
<organism evidence="3 4">
    <name type="scientific">Fusarium oxysporum (strain Fo5176)</name>
    <name type="common">Fusarium vascular wilt</name>
    <dbReference type="NCBI Taxonomy" id="660025"/>
    <lineage>
        <taxon>Eukaryota</taxon>
        <taxon>Fungi</taxon>
        <taxon>Dikarya</taxon>
        <taxon>Ascomycota</taxon>
        <taxon>Pezizomycotina</taxon>
        <taxon>Sordariomycetes</taxon>
        <taxon>Hypocreomycetidae</taxon>
        <taxon>Hypocreales</taxon>
        <taxon>Nectriaceae</taxon>
        <taxon>Fusarium</taxon>
        <taxon>Fusarium oxysporum species complex</taxon>
    </lineage>
</organism>
<name>A0A0D2XU95_FUSOF</name>
<feature type="coiled-coil region" evidence="1">
    <location>
        <begin position="26"/>
        <end position="93"/>
    </location>
</feature>
<reference evidence="4" key="1">
    <citation type="journal article" date="2012" name="Mol. Plant Microbe Interact.">
        <title>A highly conserved effector in Fusarium oxysporum is required for full virulence on Arabidopsis.</title>
        <authorList>
            <person name="Thatcher L.F."/>
            <person name="Gardiner D.M."/>
            <person name="Kazan K."/>
            <person name="Manners J."/>
        </authorList>
    </citation>
    <scope>NUCLEOTIDE SEQUENCE [LARGE SCALE GENOMIC DNA]</scope>
    <source>
        <strain evidence="4">Fo5176</strain>
    </source>
</reference>
<evidence type="ECO:0000256" key="2">
    <source>
        <dbReference type="SAM" id="MobiDB-lite"/>
    </source>
</evidence>
<dbReference type="GO" id="GO:0007166">
    <property type="term" value="P:cell surface receptor signaling pathway"/>
    <property type="evidence" value="ECO:0007669"/>
    <property type="project" value="InterPro"/>
</dbReference>
<feature type="region of interest" description="Disordered" evidence="2">
    <location>
        <begin position="240"/>
        <end position="259"/>
    </location>
</feature>
<evidence type="ECO:0000313" key="4">
    <source>
        <dbReference type="Proteomes" id="UP000002489"/>
    </source>
</evidence>
<dbReference type="EnsemblFungi" id="FOXG_07547T0">
    <property type="protein sequence ID" value="FOXG_07547P0"/>
    <property type="gene ID" value="FOXG_07547"/>
</dbReference>
<keyword evidence="1" id="KW-0175">Coiled coil</keyword>
<proteinExistence type="predicted"/>
<accession>A0A0D2XU95</accession>
<evidence type="ECO:0000256" key="1">
    <source>
        <dbReference type="SAM" id="Coils"/>
    </source>
</evidence>
<dbReference type="Gene3D" id="1.20.930.20">
    <property type="entry name" value="Adaptor protein Cbl, N-terminal domain"/>
    <property type="match status" value="1"/>
</dbReference>
<protein>
    <submittedName>
        <fullName evidence="3">Uncharacterized protein</fullName>
    </submittedName>
</protein>
<dbReference type="InterPro" id="IPR036537">
    <property type="entry name" value="Adaptor_Cbl_N_dom_sf"/>
</dbReference>